<dbReference type="OrthoDB" id="9776294at2"/>
<organism evidence="3 4">
    <name type="scientific">Streptococcus hyointestinalis</name>
    <dbReference type="NCBI Taxonomy" id="1337"/>
    <lineage>
        <taxon>Bacteria</taxon>
        <taxon>Bacillati</taxon>
        <taxon>Bacillota</taxon>
        <taxon>Bacilli</taxon>
        <taxon>Lactobacillales</taxon>
        <taxon>Streptococcaceae</taxon>
        <taxon>Streptococcus</taxon>
    </lineage>
</organism>
<dbReference type="InterPro" id="IPR003148">
    <property type="entry name" value="RCK_N"/>
</dbReference>
<dbReference type="Gene3D" id="3.40.50.720">
    <property type="entry name" value="NAD(P)-binding Rossmann-like Domain"/>
    <property type="match status" value="1"/>
</dbReference>
<dbReference type="PROSITE" id="PS51201">
    <property type="entry name" value="RCK_N"/>
    <property type="match status" value="1"/>
</dbReference>
<dbReference type="GO" id="GO:0008324">
    <property type="term" value="F:monoatomic cation transmembrane transporter activity"/>
    <property type="evidence" value="ECO:0007669"/>
    <property type="project" value="InterPro"/>
</dbReference>
<sequence>MKPKIFGVLGLGIFGQTVAQDLSKFDQDVIACDTHSEKVQAVADYVTKGAIGDITDLDFLKRVGIADCDCVVIATGNSLESSVLAIMHCKKLGVPKIIAKARNTLFQEVLYEIGADTVISPERESGSYLASQLLRHRITDVFEIESDVKVIEFAVPKTWAGKTVVELDVRKQYNLNLIGIRRSKTNKLETNIALQEPLKEGEIIVAIANNDTFEKFDYLGYFN</sequence>
<dbReference type="Gene3D" id="3.30.70.1450">
    <property type="entry name" value="Regulator of K+ conductance, C-terminal domain"/>
    <property type="match status" value="1"/>
</dbReference>
<feature type="domain" description="RCK N-terminal" evidence="1">
    <location>
        <begin position="3"/>
        <end position="120"/>
    </location>
</feature>
<dbReference type="InterPro" id="IPR050721">
    <property type="entry name" value="Trk_Ktr_HKT_K-transport"/>
</dbReference>
<dbReference type="PROSITE" id="PS51202">
    <property type="entry name" value="RCK_C"/>
    <property type="match status" value="1"/>
</dbReference>
<dbReference type="Pfam" id="PF02080">
    <property type="entry name" value="TrkA_C"/>
    <property type="match status" value="1"/>
</dbReference>
<feature type="domain" description="RCK C-terminal" evidence="2">
    <location>
        <begin position="137"/>
        <end position="222"/>
    </location>
</feature>
<evidence type="ECO:0000313" key="3">
    <source>
        <dbReference type="EMBL" id="SUN63240.1"/>
    </source>
</evidence>
<reference evidence="3 4" key="1">
    <citation type="submission" date="2018-06" db="EMBL/GenBank/DDBJ databases">
        <authorList>
            <consortium name="Pathogen Informatics"/>
            <person name="Doyle S."/>
        </authorList>
    </citation>
    <scope>NUCLEOTIDE SEQUENCE [LARGE SCALE GENOMIC DNA]</scope>
    <source>
        <strain evidence="3 4">NCTC12224</strain>
    </source>
</reference>
<dbReference type="EMBL" id="UHFN01000007">
    <property type="protein sequence ID" value="SUN63240.1"/>
    <property type="molecule type" value="Genomic_DNA"/>
</dbReference>
<dbReference type="InterPro" id="IPR036721">
    <property type="entry name" value="RCK_C_sf"/>
</dbReference>
<keyword evidence="4" id="KW-1185">Reference proteome</keyword>
<dbReference type="Proteomes" id="UP000254924">
    <property type="component" value="Unassembled WGS sequence"/>
</dbReference>
<evidence type="ECO:0000259" key="2">
    <source>
        <dbReference type="PROSITE" id="PS51202"/>
    </source>
</evidence>
<dbReference type="AlphaFoldDB" id="A0A380KG66"/>
<dbReference type="SUPFAM" id="SSF51735">
    <property type="entry name" value="NAD(P)-binding Rossmann-fold domains"/>
    <property type="match status" value="1"/>
</dbReference>
<name>A0A380KG66_9STRE</name>
<dbReference type="SUPFAM" id="SSF116726">
    <property type="entry name" value="TrkA C-terminal domain-like"/>
    <property type="match status" value="1"/>
</dbReference>
<evidence type="ECO:0000313" key="4">
    <source>
        <dbReference type="Proteomes" id="UP000254924"/>
    </source>
</evidence>
<dbReference type="PANTHER" id="PTHR43833:SF7">
    <property type="entry name" value="KTR SYSTEM POTASSIUM UPTAKE PROTEIN C"/>
    <property type="match status" value="1"/>
</dbReference>
<dbReference type="GO" id="GO:0006813">
    <property type="term" value="P:potassium ion transport"/>
    <property type="evidence" value="ECO:0007669"/>
    <property type="project" value="InterPro"/>
</dbReference>
<accession>A0A380KG66</accession>
<protein>
    <submittedName>
        <fullName evidence="3">Trk system potassium uptake protein TrkA</fullName>
    </submittedName>
</protein>
<evidence type="ECO:0000259" key="1">
    <source>
        <dbReference type="PROSITE" id="PS51201"/>
    </source>
</evidence>
<gene>
    <name evidence="3" type="primary">ktrA</name>
    <name evidence="3" type="ORF">NCTC12224_02314</name>
</gene>
<dbReference type="InterPro" id="IPR006037">
    <property type="entry name" value="RCK_C"/>
</dbReference>
<dbReference type="PANTHER" id="PTHR43833">
    <property type="entry name" value="POTASSIUM CHANNEL PROTEIN 2-RELATED-RELATED"/>
    <property type="match status" value="1"/>
</dbReference>
<proteinExistence type="predicted"/>
<dbReference type="InterPro" id="IPR036291">
    <property type="entry name" value="NAD(P)-bd_dom_sf"/>
</dbReference>
<dbReference type="Pfam" id="PF02254">
    <property type="entry name" value="TrkA_N"/>
    <property type="match status" value="1"/>
</dbReference>